<gene>
    <name evidence="1" type="ORF">AAGS29_18915</name>
</gene>
<proteinExistence type="predicted"/>
<name>A0ABU9UX06_9GAMM</name>
<evidence type="ECO:0000313" key="1">
    <source>
        <dbReference type="EMBL" id="MEM6250670.1"/>
    </source>
</evidence>
<accession>A0ABU9UX06</accession>
<organism evidence="1 2">
    <name type="scientific">Shewanella vaxholmensis</name>
    <dbReference type="NCBI Taxonomy" id="3063535"/>
    <lineage>
        <taxon>Bacteria</taxon>
        <taxon>Pseudomonadati</taxon>
        <taxon>Pseudomonadota</taxon>
        <taxon>Gammaproteobacteria</taxon>
        <taxon>Alteromonadales</taxon>
        <taxon>Shewanellaceae</taxon>
        <taxon>Shewanella</taxon>
    </lineage>
</organism>
<comment type="caution">
    <text evidence="1">The sequence shown here is derived from an EMBL/GenBank/DDBJ whole genome shotgun (WGS) entry which is preliminary data.</text>
</comment>
<reference evidence="1 2" key="1">
    <citation type="submission" date="2024-04" db="EMBL/GenBank/DDBJ databases">
        <title>Novel Shewanella species isolated from Baltic Sea sediments.</title>
        <authorList>
            <person name="Martin-Rodriguez A.J."/>
            <person name="Fernandez-Juarez V."/>
            <person name="Valeriano V.D."/>
            <person name="Mihindukulasooriya I."/>
            <person name="Ceresnova L."/>
            <person name="Joffre E."/>
            <person name="Jensie-Markopoulos S."/>
            <person name="Moore E.R.B."/>
            <person name="Sjoling A."/>
        </authorList>
    </citation>
    <scope>NUCLEOTIDE SEQUENCE [LARGE SCALE GENOMIC DNA]</scope>
    <source>
        <strain evidence="1 2">VAX-SP0-0CM-1</strain>
    </source>
</reference>
<sequence length="72" mass="8035">MASRDKLTNTDHDQMDDFIGGIIDDYKNGLVSKKAIIAGLGHVIGAIDTGNHDEARMWFSKGRKFIRETLND</sequence>
<dbReference type="EMBL" id="JBCHKU010000034">
    <property type="protein sequence ID" value="MEM6250670.1"/>
    <property type="molecule type" value="Genomic_DNA"/>
</dbReference>
<evidence type="ECO:0000313" key="2">
    <source>
        <dbReference type="Proteomes" id="UP001489333"/>
    </source>
</evidence>
<dbReference type="Proteomes" id="UP001489333">
    <property type="component" value="Unassembled WGS sequence"/>
</dbReference>
<protein>
    <submittedName>
        <fullName evidence="1">Uncharacterized protein</fullName>
    </submittedName>
</protein>
<dbReference type="RefSeq" id="WP_342902393.1">
    <property type="nucleotide sequence ID" value="NZ_JBCHKU010000034.1"/>
</dbReference>
<keyword evidence="2" id="KW-1185">Reference proteome</keyword>